<reference evidence="22" key="1">
    <citation type="journal article" date="2023" name="Mol. Biol. Evol.">
        <title>Third-Generation Sequencing Reveals the Adaptive Role of the Epigenome in Three Deep-Sea Polychaetes.</title>
        <authorList>
            <person name="Perez M."/>
            <person name="Aroh O."/>
            <person name="Sun Y."/>
            <person name="Lan Y."/>
            <person name="Juniper S.K."/>
            <person name="Young C.R."/>
            <person name="Angers B."/>
            <person name="Qian P.Y."/>
        </authorList>
    </citation>
    <scope>NUCLEOTIDE SEQUENCE</scope>
    <source>
        <strain evidence="22">P08H-3</strain>
    </source>
</reference>
<comment type="catalytic activity">
    <reaction evidence="13">
        <text>oxidized [electron-transfer flavoprotein] + hexadecanoyl-CoA + H(+) = (2E)-hexadecenoyl-CoA + reduced [electron-transfer flavoprotein]</text>
        <dbReference type="Rhea" id="RHEA:43448"/>
        <dbReference type="Rhea" id="RHEA-COMP:10685"/>
        <dbReference type="Rhea" id="RHEA-COMP:10686"/>
        <dbReference type="ChEBI" id="CHEBI:15378"/>
        <dbReference type="ChEBI" id="CHEBI:57379"/>
        <dbReference type="ChEBI" id="CHEBI:57692"/>
        <dbReference type="ChEBI" id="CHEBI:58307"/>
        <dbReference type="ChEBI" id="CHEBI:61526"/>
    </reaction>
    <physiologicalReaction direction="left-to-right" evidence="13">
        <dbReference type="Rhea" id="RHEA:43449"/>
    </physiologicalReaction>
</comment>
<dbReference type="InterPro" id="IPR006091">
    <property type="entry name" value="Acyl-CoA_Oxase/DH_mid-dom"/>
</dbReference>
<evidence type="ECO:0000256" key="8">
    <source>
        <dbReference type="ARBA" id="ARBA00022946"/>
    </source>
</evidence>
<keyword evidence="9" id="KW-0007">Acetylation</keyword>
<comment type="similarity">
    <text evidence="3 17">Belongs to the acyl-CoA dehydrogenase family.</text>
</comment>
<comment type="catalytic activity">
    <reaction evidence="16">
        <text>octadecanoyl-CoA + oxidized [electron-transfer flavoprotein] + H(+) = (2E)-octadecenoyl-CoA + reduced [electron-transfer flavoprotein]</text>
        <dbReference type="Rhea" id="RHEA:47240"/>
        <dbReference type="Rhea" id="RHEA-COMP:10685"/>
        <dbReference type="Rhea" id="RHEA-COMP:10686"/>
        <dbReference type="ChEBI" id="CHEBI:15378"/>
        <dbReference type="ChEBI" id="CHEBI:57394"/>
        <dbReference type="ChEBI" id="CHEBI:57692"/>
        <dbReference type="ChEBI" id="CHEBI:58307"/>
        <dbReference type="ChEBI" id="CHEBI:71412"/>
    </reaction>
    <physiologicalReaction direction="left-to-right" evidence="16">
        <dbReference type="Rhea" id="RHEA:47241"/>
    </physiologicalReaction>
</comment>
<evidence type="ECO:0000256" key="3">
    <source>
        <dbReference type="ARBA" id="ARBA00009347"/>
    </source>
</evidence>
<dbReference type="Gene3D" id="1.10.540.10">
    <property type="entry name" value="Acyl-CoA dehydrogenase/oxidase, N-terminal domain"/>
    <property type="match status" value="1"/>
</dbReference>
<feature type="domain" description="Acyl-CoA dehydrogenase/oxidase N-terminal" evidence="20">
    <location>
        <begin position="91"/>
        <end position="199"/>
    </location>
</feature>
<dbReference type="FunFam" id="2.40.110.10:FF:000006">
    <property type="entry name" value="very long-chain specific acyl-CoA dehydrogenase, mitochondrial"/>
    <property type="match status" value="1"/>
</dbReference>
<evidence type="ECO:0000256" key="13">
    <source>
        <dbReference type="ARBA" id="ARBA00047916"/>
    </source>
</evidence>
<sequence>MFRPLNHRILSNIYQLHRCQCASEIPHSLVRYLNESADQVDVTKQDEKVPSQSKLGKKPMVNYPIVKNLFLGKFNENSLVFPEVLSKNELEELNLMVQPVEKFFAEDVDSKAIDEAAKIPESVLNTLKELGMFGQQIPPEYGGLGLNATMYARLAEITSLDSSIAVTLAAHQSIGLKGILIAGTETQKNKYLPKLATGEHIAAFALTEPSSGSDAASITTKAILSEDGNHYLLNGNKMFISNGGIADIFTVFAKTVFTSAKGEVHERVSAFIVERAFGGVTHGKAEDKLGIRGSNTCEVYFDNTPVPVDNMLGSPGDGFKLAMNILNSGRFSMGSSVAGFLKKLIASTAEHAISRTQFGTKLMNFEMIQEKFAKMALKCYAMESMAYMTAGILDTYEKPDAAVEAAMVKVYSSEAAWESVSECLQILGGIGYMRSNPHERYLRDSRILQIFEGTNEILRIFIALTGIEYASQELKDIILKVRDPLNNLGFLVKMGLERQFSRRKYNLHKYVHPTVGVCAETIENKLVRFKEVVELSLSLYSKNIIYEQLCLKRLADIGILMYAMICVTARCSRSLSIGLKNSDHETLLTMTFVSEASLRIDKLVEELKLGKLKNGDDNYKQIAEAMFKNHGYCAEHPLERNW</sequence>
<dbReference type="InterPro" id="IPR009075">
    <property type="entry name" value="AcylCo_DH/oxidase_C"/>
</dbReference>
<evidence type="ECO:0000256" key="9">
    <source>
        <dbReference type="ARBA" id="ARBA00022990"/>
    </source>
</evidence>
<evidence type="ECO:0000313" key="23">
    <source>
        <dbReference type="Proteomes" id="UP001208570"/>
    </source>
</evidence>
<keyword evidence="11" id="KW-0496">Mitochondrion</keyword>
<dbReference type="InterPro" id="IPR009100">
    <property type="entry name" value="AcylCoA_DH/oxidase_NM_dom_sf"/>
</dbReference>
<keyword evidence="6" id="KW-0999">Mitochondrion inner membrane</keyword>
<comment type="caution">
    <text evidence="22">The sequence shown here is derived from an EMBL/GenBank/DDBJ whole genome shotgun (WGS) entry which is preliminary data.</text>
</comment>
<evidence type="ECO:0000259" key="20">
    <source>
        <dbReference type="Pfam" id="PF02771"/>
    </source>
</evidence>
<evidence type="ECO:0000256" key="4">
    <source>
        <dbReference type="ARBA" id="ARBA00022553"/>
    </source>
</evidence>
<dbReference type="SUPFAM" id="SSF47203">
    <property type="entry name" value="Acyl-CoA dehydrogenase C-terminal domain-like"/>
    <property type="match status" value="1"/>
</dbReference>
<comment type="subcellular location">
    <subcellularLocation>
        <location evidence="2">Mitochondrion inner membrane</location>
        <topology evidence="2">Peripheral membrane protein</topology>
    </subcellularLocation>
</comment>
<evidence type="ECO:0000259" key="18">
    <source>
        <dbReference type="Pfam" id="PF00441"/>
    </source>
</evidence>
<keyword evidence="7 17" id="KW-0274">FAD</keyword>
<dbReference type="EMBL" id="JAODUP010001139">
    <property type="protein sequence ID" value="KAK2141218.1"/>
    <property type="molecule type" value="Genomic_DNA"/>
</dbReference>
<keyword evidence="23" id="KW-1185">Reference proteome</keyword>
<dbReference type="Pfam" id="PF02771">
    <property type="entry name" value="Acyl-CoA_dh_N"/>
    <property type="match status" value="1"/>
</dbReference>
<dbReference type="Gene3D" id="1.20.140.10">
    <property type="entry name" value="Butyryl-CoA Dehydrogenase, subunit A, domain 3"/>
    <property type="match status" value="2"/>
</dbReference>
<dbReference type="PANTHER" id="PTHR43884:SF9">
    <property type="entry name" value="COMPLEX I ASSEMBLY FACTOR ACAD9, MITOCHONDRIAL"/>
    <property type="match status" value="1"/>
</dbReference>
<dbReference type="InterPro" id="IPR049448">
    <property type="entry name" value="ACAD9/ACADV-like_C"/>
</dbReference>
<evidence type="ECO:0000256" key="6">
    <source>
        <dbReference type="ARBA" id="ARBA00022792"/>
    </source>
</evidence>
<feature type="domain" description="Acyl-CoA oxidase/dehydrogenase middle" evidence="19">
    <location>
        <begin position="203"/>
        <end position="303"/>
    </location>
</feature>
<keyword evidence="5 17" id="KW-0285">Flavoprotein</keyword>
<dbReference type="InterPro" id="IPR006089">
    <property type="entry name" value="Acyl-CoA_DH_CS"/>
</dbReference>
<evidence type="ECO:0000256" key="11">
    <source>
        <dbReference type="ARBA" id="ARBA00023128"/>
    </source>
</evidence>
<evidence type="ECO:0000259" key="21">
    <source>
        <dbReference type="Pfam" id="PF21343"/>
    </source>
</evidence>
<comment type="catalytic activity">
    <reaction evidence="14">
        <text>tetradecanoyl-CoA + oxidized [electron-transfer flavoprotein] + H(+) = (2E)-tetradecenoyl-CoA + reduced [electron-transfer flavoprotein]</text>
        <dbReference type="Rhea" id="RHEA:47316"/>
        <dbReference type="Rhea" id="RHEA-COMP:10685"/>
        <dbReference type="Rhea" id="RHEA-COMP:10686"/>
        <dbReference type="ChEBI" id="CHEBI:15378"/>
        <dbReference type="ChEBI" id="CHEBI:57385"/>
        <dbReference type="ChEBI" id="CHEBI:57692"/>
        <dbReference type="ChEBI" id="CHEBI:58307"/>
        <dbReference type="ChEBI" id="CHEBI:61405"/>
    </reaction>
    <physiologicalReaction direction="left-to-right" evidence="14">
        <dbReference type="Rhea" id="RHEA:47317"/>
    </physiologicalReaction>
</comment>
<name>A0AAD9MRA8_9ANNE</name>
<organism evidence="22 23">
    <name type="scientific">Paralvinella palmiformis</name>
    <dbReference type="NCBI Taxonomy" id="53620"/>
    <lineage>
        <taxon>Eukaryota</taxon>
        <taxon>Metazoa</taxon>
        <taxon>Spiralia</taxon>
        <taxon>Lophotrochozoa</taxon>
        <taxon>Annelida</taxon>
        <taxon>Polychaeta</taxon>
        <taxon>Sedentaria</taxon>
        <taxon>Canalipalpata</taxon>
        <taxon>Terebellida</taxon>
        <taxon>Terebelliformia</taxon>
        <taxon>Alvinellidae</taxon>
        <taxon>Paralvinella</taxon>
    </lineage>
</organism>
<evidence type="ECO:0000313" key="22">
    <source>
        <dbReference type="EMBL" id="KAK2141218.1"/>
    </source>
</evidence>
<evidence type="ECO:0000256" key="10">
    <source>
        <dbReference type="ARBA" id="ARBA00023002"/>
    </source>
</evidence>
<dbReference type="InterPro" id="IPR013786">
    <property type="entry name" value="AcylCoA_DH/ox_N"/>
</dbReference>
<evidence type="ECO:0000256" key="17">
    <source>
        <dbReference type="RuleBase" id="RU362125"/>
    </source>
</evidence>
<accession>A0AAD9MRA8</accession>
<evidence type="ECO:0000256" key="16">
    <source>
        <dbReference type="ARBA" id="ARBA00049224"/>
    </source>
</evidence>
<dbReference type="FunFam" id="1.20.140.10:FF:000008">
    <property type="entry name" value="acyl-CoA dehydrogenase family member 9, mitochondrial"/>
    <property type="match status" value="1"/>
</dbReference>
<evidence type="ECO:0000256" key="12">
    <source>
        <dbReference type="ARBA" id="ARBA00023136"/>
    </source>
</evidence>
<feature type="domain" description="ACAD9/ACADV-like C-terminal" evidence="21">
    <location>
        <begin position="518"/>
        <end position="632"/>
    </location>
</feature>
<dbReference type="Pfam" id="PF02770">
    <property type="entry name" value="Acyl-CoA_dh_M"/>
    <property type="match status" value="1"/>
</dbReference>
<evidence type="ECO:0000256" key="7">
    <source>
        <dbReference type="ARBA" id="ARBA00022827"/>
    </source>
</evidence>
<gene>
    <name evidence="22" type="ORF">LSH36_1139g00016</name>
</gene>
<evidence type="ECO:0000256" key="5">
    <source>
        <dbReference type="ARBA" id="ARBA00022630"/>
    </source>
</evidence>
<dbReference type="GO" id="GO:0006631">
    <property type="term" value="P:fatty acid metabolic process"/>
    <property type="evidence" value="ECO:0007669"/>
    <property type="project" value="UniProtKB-ARBA"/>
</dbReference>
<keyword evidence="10 17" id="KW-0560">Oxidoreductase</keyword>
<dbReference type="GO" id="GO:0050660">
    <property type="term" value="F:flavin adenine dinucleotide binding"/>
    <property type="evidence" value="ECO:0007669"/>
    <property type="project" value="InterPro"/>
</dbReference>
<dbReference type="Gene3D" id="2.40.110.10">
    <property type="entry name" value="Butyryl-CoA Dehydrogenase, subunit A, domain 2"/>
    <property type="match status" value="1"/>
</dbReference>
<keyword evidence="12" id="KW-0472">Membrane</keyword>
<keyword evidence="4" id="KW-0597">Phosphoprotein</keyword>
<proteinExistence type="inferred from homology"/>
<dbReference type="GO" id="GO:0005743">
    <property type="term" value="C:mitochondrial inner membrane"/>
    <property type="evidence" value="ECO:0007669"/>
    <property type="project" value="UniProtKB-SubCell"/>
</dbReference>
<evidence type="ECO:0000256" key="14">
    <source>
        <dbReference type="ARBA" id="ARBA00049038"/>
    </source>
</evidence>
<dbReference type="InterPro" id="IPR036250">
    <property type="entry name" value="AcylCo_DH-like_C"/>
</dbReference>
<dbReference type="PANTHER" id="PTHR43884">
    <property type="entry name" value="ACYL-COA DEHYDROGENASE"/>
    <property type="match status" value="1"/>
</dbReference>
<protein>
    <submittedName>
        <fullName evidence="22">Uncharacterized protein</fullName>
    </submittedName>
</protein>
<dbReference type="Proteomes" id="UP001208570">
    <property type="component" value="Unassembled WGS sequence"/>
</dbReference>
<dbReference type="InterPro" id="IPR046373">
    <property type="entry name" value="Acyl-CoA_Oxase/DH_mid-dom_sf"/>
</dbReference>
<feature type="domain" description="Acyl-CoA dehydrogenase/oxidase C-terminal" evidence="18">
    <location>
        <begin position="316"/>
        <end position="463"/>
    </location>
</feature>
<dbReference type="AlphaFoldDB" id="A0AAD9MRA8"/>
<keyword evidence="8" id="KW-0809">Transit peptide</keyword>
<evidence type="ECO:0000259" key="19">
    <source>
        <dbReference type="Pfam" id="PF02770"/>
    </source>
</evidence>
<dbReference type="SUPFAM" id="SSF56645">
    <property type="entry name" value="Acyl-CoA dehydrogenase NM domain-like"/>
    <property type="match status" value="1"/>
</dbReference>
<dbReference type="Pfam" id="PF21343">
    <property type="entry name" value="ACAD9-ACADV_C"/>
    <property type="match status" value="1"/>
</dbReference>
<dbReference type="InterPro" id="IPR037069">
    <property type="entry name" value="AcylCoA_DH/ox_N_sf"/>
</dbReference>
<comment type="cofactor">
    <cofactor evidence="1 17">
        <name>FAD</name>
        <dbReference type="ChEBI" id="CHEBI:57692"/>
    </cofactor>
</comment>
<dbReference type="PROSITE" id="PS00072">
    <property type="entry name" value="ACYL_COA_DH_1"/>
    <property type="match status" value="1"/>
</dbReference>
<evidence type="ECO:0000256" key="2">
    <source>
        <dbReference type="ARBA" id="ARBA00004637"/>
    </source>
</evidence>
<evidence type="ECO:0000256" key="1">
    <source>
        <dbReference type="ARBA" id="ARBA00001974"/>
    </source>
</evidence>
<dbReference type="Pfam" id="PF00441">
    <property type="entry name" value="Acyl-CoA_dh_1"/>
    <property type="match status" value="1"/>
</dbReference>
<dbReference type="GO" id="GO:0003995">
    <property type="term" value="F:acyl-CoA dehydrogenase activity"/>
    <property type="evidence" value="ECO:0007669"/>
    <property type="project" value="InterPro"/>
</dbReference>
<evidence type="ECO:0000256" key="15">
    <source>
        <dbReference type="ARBA" id="ARBA00049140"/>
    </source>
</evidence>
<dbReference type="FunFam" id="1.10.540.10:FF:000001">
    <property type="entry name" value="Very long-chain-specific acyl-CoA dehydrogenase, mitochondrial"/>
    <property type="match status" value="1"/>
</dbReference>
<comment type="catalytic activity">
    <reaction evidence="15">
        <text>eicosanoyl-CoA + oxidized [electron-transfer flavoprotein] + H(+) = (2E)-eicosenoyl-CoA + reduced [electron-transfer flavoprotein]</text>
        <dbReference type="Rhea" id="RHEA:47236"/>
        <dbReference type="Rhea" id="RHEA-COMP:10685"/>
        <dbReference type="Rhea" id="RHEA-COMP:10686"/>
        <dbReference type="ChEBI" id="CHEBI:15378"/>
        <dbReference type="ChEBI" id="CHEBI:57380"/>
        <dbReference type="ChEBI" id="CHEBI:57692"/>
        <dbReference type="ChEBI" id="CHEBI:58307"/>
        <dbReference type="ChEBI" id="CHEBI:74691"/>
    </reaction>
    <physiologicalReaction direction="left-to-right" evidence="15">
        <dbReference type="Rhea" id="RHEA:47237"/>
    </physiologicalReaction>
</comment>